<dbReference type="PROSITE" id="PS51257">
    <property type="entry name" value="PROKAR_LIPOPROTEIN"/>
    <property type="match status" value="1"/>
</dbReference>
<protein>
    <submittedName>
        <fullName evidence="2">DUF5689 domain-containing protein</fullName>
    </submittedName>
</protein>
<dbReference type="EMBL" id="JBBEUB010000006">
    <property type="protein sequence ID" value="MEJ2904444.1"/>
    <property type="molecule type" value="Genomic_DNA"/>
</dbReference>
<name>A0ABU8NQB1_9SPHI</name>
<keyword evidence="3" id="KW-1185">Reference proteome</keyword>
<accession>A0ABU8NQB1</accession>
<comment type="caution">
    <text evidence="2">The sequence shown here is derived from an EMBL/GenBank/DDBJ whole genome shotgun (WGS) entry which is preliminary data.</text>
</comment>
<sequence length="528" mass="56510">MKKIIFNSIILLAVTLGWLACKKENYPGGTVSSYLPIYDLRNLYKGVDLTLNADNMFGSTSVEGIVISDHSGHNLPSGLLVIEQYRRLGLVRGISIPIGAAAAEYAPGDSVQINIAGSVLKRLDGILQITGVSSSAITKIATGRPIPKNRVASSKIKENPNDYESTFVAIVKASFDPAVESTATYAGDKPINDGFDNITLHTEATATFANAGNLNFNAVYYGIVFNKQDVNGKLTPEHRIRTLKDVKALSSVPEVAPVIITGYMADVKGGDGNYEYMQFKATKFIDFSVTPYSVVVTNNAGATNPTGFPTLGWATGSRATTGNSRTFKFNLTSGTVNKGEFFYVGGAGKMINGSGSTSMSSSKWIRAFDYTKSDGDGFGLKTTGLFANSGNASGFAIFEGTEIDVNTDPVDVVFIGSGGSLYNAETGLGYRVANTDLYDKVDVLSDNLKPTPFYLSGTNTMNFIYTEADKGYFNKLGGIYDVALGKWMKARRQVAIELTKTSALSEIEGVFPGPSEENPEGYPSTVIK</sequence>
<proteinExistence type="predicted"/>
<dbReference type="RefSeq" id="WP_288882036.1">
    <property type="nucleotide sequence ID" value="NZ_CBFGNQ010000007.1"/>
</dbReference>
<evidence type="ECO:0000313" key="3">
    <source>
        <dbReference type="Proteomes" id="UP001378956"/>
    </source>
</evidence>
<dbReference type="Pfam" id="PF18942">
    <property type="entry name" value="DUF5689"/>
    <property type="match status" value="1"/>
</dbReference>
<evidence type="ECO:0000313" key="2">
    <source>
        <dbReference type="EMBL" id="MEJ2904444.1"/>
    </source>
</evidence>
<reference evidence="2 3" key="1">
    <citation type="submission" date="2024-03" db="EMBL/GenBank/DDBJ databases">
        <title>Sequence of Lycoming College Course Isolates.</title>
        <authorList>
            <person name="Plotts O."/>
            <person name="Newman J."/>
        </authorList>
    </citation>
    <scope>NUCLEOTIDE SEQUENCE [LARGE SCALE GENOMIC DNA]</scope>
    <source>
        <strain evidence="2 3">CJB-3</strain>
    </source>
</reference>
<dbReference type="InterPro" id="IPR043744">
    <property type="entry name" value="DUF5689"/>
</dbReference>
<gene>
    <name evidence="2" type="ORF">WAE58_18525</name>
</gene>
<evidence type="ECO:0000259" key="1">
    <source>
        <dbReference type="Pfam" id="PF18942"/>
    </source>
</evidence>
<organism evidence="2 3">
    <name type="scientific">Pedobacter panaciterrae</name>
    <dbReference type="NCBI Taxonomy" id="363849"/>
    <lineage>
        <taxon>Bacteria</taxon>
        <taxon>Pseudomonadati</taxon>
        <taxon>Bacteroidota</taxon>
        <taxon>Sphingobacteriia</taxon>
        <taxon>Sphingobacteriales</taxon>
        <taxon>Sphingobacteriaceae</taxon>
        <taxon>Pedobacter</taxon>
    </lineage>
</organism>
<dbReference type="Proteomes" id="UP001378956">
    <property type="component" value="Unassembled WGS sequence"/>
</dbReference>
<feature type="domain" description="DUF5689" evidence="1">
    <location>
        <begin position="37"/>
        <end position="246"/>
    </location>
</feature>